<dbReference type="EMBL" id="MN740814">
    <property type="protein sequence ID" value="QHU13151.1"/>
    <property type="molecule type" value="Genomic_DNA"/>
</dbReference>
<dbReference type="AlphaFoldDB" id="A0A6C0K7M0"/>
<organism evidence="1">
    <name type="scientific">viral metagenome</name>
    <dbReference type="NCBI Taxonomy" id="1070528"/>
    <lineage>
        <taxon>unclassified sequences</taxon>
        <taxon>metagenomes</taxon>
        <taxon>organismal metagenomes</taxon>
    </lineage>
</organism>
<name>A0A6C0K7M0_9ZZZZ</name>
<proteinExistence type="predicted"/>
<dbReference type="Pfam" id="PF03013">
    <property type="entry name" value="Pyr_excise"/>
    <property type="match status" value="1"/>
</dbReference>
<dbReference type="InterPro" id="IPR004260">
    <property type="entry name" value="Pyr-dimer_DNA_glycosylase"/>
</dbReference>
<evidence type="ECO:0000313" key="1">
    <source>
        <dbReference type="EMBL" id="QHU13151.1"/>
    </source>
</evidence>
<reference evidence="1" key="1">
    <citation type="journal article" date="2020" name="Nature">
        <title>Giant virus diversity and host interactions through global metagenomics.</title>
        <authorList>
            <person name="Schulz F."/>
            <person name="Roux S."/>
            <person name="Paez-Espino D."/>
            <person name="Jungbluth S."/>
            <person name="Walsh D.A."/>
            <person name="Denef V.J."/>
            <person name="McMahon K.D."/>
            <person name="Konstantinidis K.T."/>
            <person name="Eloe-Fadrosh E.A."/>
            <person name="Kyrpides N.C."/>
            <person name="Woyke T."/>
        </authorList>
    </citation>
    <scope>NUCLEOTIDE SEQUENCE</scope>
    <source>
        <strain evidence="1">GVMAG-S-1101178-127</strain>
    </source>
</reference>
<accession>A0A6C0K7M0</accession>
<protein>
    <submittedName>
        <fullName evidence="1">Uncharacterized protein</fullName>
    </submittedName>
</protein>
<sequence length="163" mass="19782">MNIFFLHWKPRKCAKYHCDKHVVKMILESCQLLYTCHWSQKEPPTLIHTAPNGGYKPTHKKHPCALWLLESLDNYRWLIELTQELIDEYHYRYSDREHSCEKHLDWLRTVEPPLPREGFTMPRCAMPDEYKVSDDATENYRAYYRGGKKHLLQYRKRHPPHFL</sequence>